<evidence type="ECO:0000259" key="2">
    <source>
        <dbReference type="Pfam" id="PF01464"/>
    </source>
</evidence>
<feature type="transmembrane region" description="Helical" evidence="1">
    <location>
        <begin position="20"/>
        <end position="42"/>
    </location>
</feature>
<organism evidence="3 4">
    <name type="scientific">Arcobacter roscoffensis</name>
    <dbReference type="NCBI Taxonomy" id="2961520"/>
    <lineage>
        <taxon>Bacteria</taxon>
        <taxon>Pseudomonadati</taxon>
        <taxon>Campylobacterota</taxon>
        <taxon>Epsilonproteobacteria</taxon>
        <taxon>Campylobacterales</taxon>
        <taxon>Arcobacteraceae</taxon>
        <taxon>Arcobacter</taxon>
    </lineage>
</organism>
<dbReference type="Gene3D" id="1.10.530.10">
    <property type="match status" value="1"/>
</dbReference>
<name>A0ABY5E402_9BACT</name>
<dbReference type="InterPro" id="IPR008258">
    <property type="entry name" value="Transglycosylase_SLT_dom_1"/>
</dbReference>
<accession>A0ABY5E402</accession>
<evidence type="ECO:0000313" key="4">
    <source>
        <dbReference type="Proteomes" id="UP001060012"/>
    </source>
</evidence>
<dbReference type="RefSeq" id="WP_254576071.1">
    <property type="nucleotide sequence ID" value="NZ_CP100595.1"/>
</dbReference>
<keyword evidence="1" id="KW-1133">Transmembrane helix</keyword>
<feature type="domain" description="Transglycosylase SLT" evidence="2">
    <location>
        <begin position="245"/>
        <end position="370"/>
    </location>
</feature>
<evidence type="ECO:0000256" key="1">
    <source>
        <dbReference type="SAM" id="Phobius"/>
    </source>
</evidence>
<keyword evidence="1" id="KW-0472">Membrane</keyword>
<reference evidence="3" key="1">
    <citation type="submission" date="2022-07" db="EMBL/GenBank/DDBJ databases">
        <title>Arcobacter roscoffensis sp. nov., a marine bacterium isolated from coastal seawater collected from Roscoff, France.</title>
        <authorList>
            <person name="Pascual J."/>
            <person name="Lepeaux C."/>
            <person name="Methner A."/>
            <person name="Overmann J."/>
        </authorList>
    </citation>
    <scope>NUCLEOTIDE SEQUENCE</scope>
    <source>
        <strain evidence="3">ARW1-2F2</strain>
    </source>
</reference>
<dbReference type="Proteomes" id="UP001060012">
    <property type="component" value="Chromosome"/>
</dbReference>
<feature type="transmembrane region" description="Helical" evidence="1">
    <location>
        <begin position="113"/>
        <end position="134"/>
    </location>
</feature>
<dbReference type="Pfam" id="PF01464">
    <property type="entry name" value="SLT"/>
    <property type="match status" value="1"/>
</dbReference>
<protein>
    <submittedName>
        <fullName evidence="3">Transglycosylase SLT domain-containing protein</fullName>
    </submittedName>
</protein>
<dbReference type="EMBL" id="CP100595">
    <property type="protein sequence ID" value="UTJ05890.1"/>
    <property type="molecule type" value="Genomic_DNA"/>
</dbReference>
<keyword evidence="1" id="KW-0812">Transmembrane</keyword>
<dbReference type="InterPro" id="IPR023346">
    <property type="entry name" value="Lysozyme-like_dom_sf"/>
</dbReference>
<proteinExistence type="predicted"/>
<keyword evidence="4" id="KW-1185">Reference proteome</keyword>
<sequence>MDFFLDFFTMTFSTPLRTMYSLLIILIIVIALYSIYKIIYIIRNIEDYIYYRESTTVYNGAFYDVYVKKENSFGNENTFESSANSEFSIERKYLYTSSISRKRRCLIPIVKRLKLFINDTIILISLSGIIYFSYPHVKLFISEINFKSKFNEVYLSLANSKDLDLSYTEYFNFEQAEVSLNHFFNIIERNVDDNIKKVVEFRTQEDEKTNYEGSIQEVIEEQKMLNSIQTVQNKFVYANTEDLMLIYKKSLEFGIDPAYVFALVGTESHFKDYEISKAKAYGLFQIRKPSAEETIEKVYKEKGIFVTKDFMLNKRNNILLGTGYLSLLKDRYLKLVSDNKKKMIVLTYAYNVGITKILNIFYKKNQAKAQEKINELTQEEIKAKIVEFLVKNDIDEGVTYLHRVYSKWSRFNKEFKKFGN</sequence>
<gene>
    <name evidence="3" type="ORF">NJU99_11610</name>
</gene>
<evidence type="ECO:0000313" key="3">
    <source>
        <dbReference type="EMBL" id="UTJ05890.1"/>
    </source>
</evidence>
<dbReference type="SUPFAM" id="SSF53955">
    <property type="entry name" value="Lysozyme-like"/>
    <property type="match status" value="1"/>
</dbReference>